<dbReference type="CDD" id="cd11304">
    <property type="entry name" value="Cadherin_repeat"/>
    <property type="match status" value="2"/>
</dbReference>
<protein>
    <submittedName>
        <fullName evidence="3">Cadherin domain-containing protein</fullName>
    </submittedName>
</protein>
<dbReference type="Proteomes" id="UP000095280">
    <property type="component" value="Unplaced"/>
</dbReference>
<proteinExistence type="predicted"/>
<accession>A0A1I8HW31</accession>
<feature type="compositionally biased region" description="Basic residues" evidence="1">
    <location>
        <begin position="105"/>
        <end position="115"/>
    </location>
</feature>
<evidence type="ECO:0000313" key="2">
    <source>
        <dbReference type="Proteomes" id="UP000095280"/>
    </source>
</evidence>
<name>A0A1I8HW31_9PLAT</name>
<feature type="region of interest" description="Disordered" evidence="1">
    <location>
        <begin position="1"/>
        <end position="118"/>
    </location>
</feature>
<evidence type="ECO:0000313" key="3">
    <source>
        <dbReference type="WBParaSite" id="maker-uti_cns_0008266-snap-gene-0.3-mRNA-1"/>
    </source>
</evidence>
<organism evidence="2 3">
    <name type="scientific">Macrostomum lignano</name>
    <dbReference type="NCBI Taxonomy" id="282301"/>
    <lineage>
        <taxon>Eukaryota</taxon>
        <taxon>Metazoa</taxon>
        <taxon>Spiralia</taxon>
        <taxon>Lophotrochozoa</taxon>
        <taxon>Platyhelminthes</taxon>
        <taxon>Rhabditophora</taxon>
        <taxon>Macrostomorpha</taxon>
        <taxon>Macrostomida</taxon>
        <taxon>Macrostomidae</taxon>
        <taxon>Macrostomum</taxon>
    </lineage>
</organism>
<evidence type="ECO:0000256" key="1">
    <source>
        <dbReference type="SAM" id="MobiDB-lite"/>
    </source>
</evidence>
<reference evidence="3" key="1">
    <citation type="submission" date="2016-11" db="UniProtKB">
        <authorList>
            <consortium name="WormBaseParasite"/>
        </authorList>
    </citation>
    <scope>IDENTIFICATION</scope>
</reference>
<dbReference type="AlphaFoldDB" id="A0A1I8HW31"/>
<keyword evidence="2" id="KW-1185">Reference proteome</keyword>
<sequence length="165" mass="17559">AETAGLKRQTPDFPAGQPAGGSAGGERGRRISSPDFLAADPDQGDNSRLTYRLESDDDEFSFALENSNRRPVGAEDKQSSGQGENGQLLAPPPGSGQRPAAAHGHPVHHGTRVGHQRRDAGLLRSRSMWPVCRKMRAKNTPVVTVRAVDGDQGANGRVSYRISPG</sequence>
<dbReference type="WBParaSite" id="maker-uti_cns_0008266-snap-gene-0.3-mRNA-1">
    <property type="protein sequence ID" value="maker-uti_cns_0008266-snap-gene-0.3-mRNA-1"/>
    <property type="gene ID" value="maker-uti_cns_0008266-snap-gene-0.3"/>
</dbReference>